<accession>A0A0J6S7T7</accession>
<dbReference type="RefSeq" id="WP_048466423.1">
    <property type="nucleotide sequence ID" value="NZ_LABX01000204.1"/>
</dbReference>
<dbReference type="Gene3D" id="3.10.450.530">
    <property type="entry name" value="Ribonuclease toxin, BrnT, of type II toxin-antitoxin system"/>
    <property type="match status" value="1"/>
</dbReference>
<protein>
    <recommendedName>
        <fullName evidence="3">BrnT family toxin</fullName>
    </recommendedName>
</protein>
<evidence type="ECO:0000313" key="1">
    <source>
        <dbReference type="EMBL" id="KMO29463.1"/>
    </source>
</evidence>
<dbReference type="OrthoDB" id="839663at2"/>
<dbReference type="AlphaFoldDB" id="A0A0J6S7T7"/>
<dbReference type="InterPro" id="IPR038573">
    <property type="entry name" value="BrnT_sf"/>
</dbReference>
<reference evidence="1 2" key="1">
    <citation type="submission" date="2015-03" db="EMBL/GenBank/DDBJ databases">
        <title>Genome sequencing of Methylobacterium aquaticum DSM16371 type strain.</title>
        <authorList>
            <person name="Chaudhry V."/>
            <person name="Patil P.B."/>
        </authorList>
    </citation>
    <scope>NUCLEOTIDE SEQUENCE [LARGE SCALE GENOMIC DNA]</scope>
    <source>
        <strain evidence="1 2">DSM 16371</strain>
    </source>
</reference>
<dbReference type="PATRIC" id="fig|270351.6.peg.2943"/>
<evidence type="ECO:0000313" key="2">
    <source>
        <dbReference type="Proteomes" id="UP000035929"/>
    </source>
</evidence>
<dbReference type="InterPro" id="IPR007460">
    <property type="entry name" value="BrnT_toxin"/>
</dbReference>
<dbReference type="Pfam" id="PF04365">
    <property type="entry name" value="BrnT_toxin"/>
    <property type="match status" value="1"/>
</dbReference>
<dbReference type="EMBL" id="LABX01000204">
    <property type="protein sequence ID" value="KMO29463.1"/>
    <property type="molecule type" value="Genomic_DNA"/>
</dbReference>
<organism evidence="1 2">
    <name type="scientific">Methylobacterium aquaticum</name>
    <dbReference type="NCBI Taxonomy" id="270351"/>
    <lineage>
        <taxon>Bacteria</taxon>
        <taxon>Pseudomonadati</taxon>
        <taxon>Pseudomonadota</taxon>
        <taxon>Alphaproteobacteria</taxon>
        <taxon>Hyphomicrobiales</taxon>
        <taxon>Methylobacteriaceae</taxon>
        <taxon>Methylobacterium</taxon>
    </lineage>
</organism>
<evidence type="ECO:0008006" key="3">
    <source>
        <dbReference type="Google" id="ProtNLM"/>
    </source>
</evidence>
<sequence>MRIIWDEPKRETNLAKHGLDFADARDRFVFEDAVILPSYTDPNGRPRFLALNELDGRLVAVVFSPLGTEALALISLRPANRKERRIFEDA</sequence>
<comment type="caution">
    <text evidence="1">The sequence shown here is derived from an EMBL/GenBank/DDBJ whole genome shotgun (WGS) entry which is preliminary data.</text>
</comment>
<name>A0A0J6S7T7_9HYPH</name>
<proteinExistence type="predicted"/>
<dbReference type="Proteomes" id="UP000035929">
    <property type="component" value="Unassembled WGS sequence"/>
</dbReference>
<gene>
    <name evidence="1" type="ORF">VP06_24610</name>
</gene>